<dbReference type="KEGG" id="blac:94351814"/>
<evidence type="ECO:0000256" key="1">
    <source>
        <dbReference type="SAM" id="MobiDB-lite"/>
    </source>
</evidence>
<evidence type="ECO:0000313" key="2">
    <source>
        <dbReference type="EMBL" id="TDH73424.1"/>
    </source>
</evidence>
<comment type="caution">
    <text evidence="2">The sequence shown here is derived from an EMBL/GenBank/DDBJ whole genome shotgun (WGS) entry which is preliminary data.</text>
</comment>
<dbReference type="OrthoDB" id="167215at2759"/>
<evidence type="ECO:0000313" key="3">
    <source>
        <dbReference type="Proteomes" id="UP000294530"/>
    </source>
</evidence>
<protein>
    <submittedName>
        <fullName evidence="2">Uncharacterized protein</fullName>
    </submittedName>
</protein>
<feature type="compositionally biased region" description="Basic residues" evidence="1">
    <location>
        <begin position="217"/>
        <end position="228"/>
    </location>
</feature>
<dbReference type="Proteomes" id="UP000294530">
    <property type="component" value="Unassembled WGS sequence"/>
</dbReference>
<reference evidence="2 3" key="1">
    <citation type="journal article" date="2021" name="Genome Biol.">
        <title>AFLAP: assembly-free linkage analysis pipeline using k-mers from genome sequencing data.</title>
        <authorList>
            <person name="Fletcher K."/>
            <person name="Zhang L."/>
            <person name="Gil J."/>
            <person name="Han R."/>
            <person name="Cavanaugh K."/>
            <person name="Michelmore R."/>
        </authorList>
    </citation>
    <scope>NUCLEOTIDE SEQUENCE [LARGE SCALE GENOMIC DNA]</scope>
    <source>
        <strain evidence="2 3">SF5</strain>
    </source>
</reference>
<dbReference type="AlphaFoldDB" id="A0A976IKD3"/>
<dbReference type="GeneID" id="94351814"/>
<name>A0A976IKD3_BRELC</name>
<dbReference type="EMBL" id="SHOA02000001">
    <property type="protein sequence ID" value="TDH73424.1"/>
    <property type="molecule type" value="Genomic_DNA"/>
</dbReference>
<accession>A0A976IKD3</accession>
<organism evidence="2 3">
    <name type="scientific">Bremia lactucae</name>
    <name type="common">Lettuce downy mildew</name>
    <dbReference type="NCBI Taxonomy" id="4779"/>
    <lineage>
        <taxon>Eukaryota</taxon>
        <taxon>Sar</taxon>
        <taxon>Stramenopiles</taxon>
        <taxon>Oomycota</taxon>
        <taxon>Peronosporomycetes</taxon>
        <taxon>Peronosporales</taxon>
        <taxon>Peronosporaceae</taxon>
        <taxon>Bremia</taxon>
    </lineage>
</organism>
<proteinExistence type="predicted"/>
<feature type="region of interest" description="Disordered" evidence="1">
    <location>
        <begin position="217"/>
        <end position="238"/>
    </location>
</feature>
<keyword evidence="3" id="KW-1185">Reference proteome</keyword>
<gene>
    <name evidence="2" type="ORF">CCR75_008088</name>
</gene>
<sequence length="370" mass="42498">MVGLSASELQNETLFPGDTIEYYSMAFVAGDPRGHRVAKVLSVDRNDNEFPIRVDTQEMLPLTIMLKRKRDRNDSDISLSDAKWRKLRTFKLVFGEVVGQTRADVLNAGLAKSLLDAMRSTRKTLEKDGASLGNKKLMSKYFSSYHAPIKDKTFDDQSDVSKDVLMRDTRKTEILTCSHEDTNQGDETSALTKRCFEEKKLSIKAYVDLVQLKQISNRKKQAPRKRKRDSSTLNSCEQRDGVSKNYHDSLISNYFPADKCQRKKCARINLKRFLNHVQETNEVTELKKIEAKTQKVWGLDVYDALDERKKVLELKIKAEMSNCSTASRKKVKNVKQASCRMKHLGPNTSLQSWLKPLKQRKEILDDRSEH</sequence>
<dbReference type="RefSeq" id="XP_067822922.1">
    <property type="nucleotide sequence ID" value="XM_067966143.1"/>
</dbReference>